<accession>A0A382T0G7</accession>
<dbReference type="EMBL" id="UINC01132997">
    <property type="protein sequence ID" value="SVD15654.1"/>
    <property type="molecule type" value="Genomic_DNA"/>
</dbReference>
<sequence>ASGSTTVGSQTLSGVYVSACNASAFAAAAGTSIFPADTASGRTVMVVTGDTTFSDEMYMFTDASCSTPSATIKNGRDNVTVGSASGDYYLVTYDSSSFKVTAHTAVARDNLTANLIGNISDIDLTTLGTEFSSTGSSSAYKNVWSVTSTTFQQGEELDNGTQPTAMDSMVMTKSCE</sequence>
<reference evidence="2" key="1">
    <citation type="submission" date="2018-05" db="EMBL/GenBank/DDBJ databases">
        <authorList>
            <person name="Lanie J.A."/>
            <person name="Ng W.-L."/>
            <person name="Kazmierczak K.M."/>
            <person name="Andrzejewski T.M."/>
            <person name="Davidsen T.M."/>
            <person name="Wayne K.J."/>
            <person name="Tettelin H."/>
            <person name="Glass J.I."/>
            <person name="Rusch D."/>
            <person name="Podicherti R."/>
            <person name="Tsui H.-C.T."/>
            <person name="Winkler M.E."/>
        </authorList>
    </citation>
    <scope>NUCLEOTIDE SEQUENCE</scope>
</reference>
<dbReference type="AlphaFoldDB" id="A0A382T0G7"/>
<gene>
    <name evidence="2" type="ORF">METZ01_LOCUS368508</name>
</gene>
<evidence type="ECO:0000313" key="2">
    <source>
        <dbReference type="EMBL" id="SVD15654.1"/>
    </source>
</evidence>
<name>A0A382T0G7_9ZZZZ</name>
<protein>
    <submittedName>
        <fullName evidence="2">Uncharacterized protein</fullName>
    </submittedName>
</protein>
<proteinExistence type="predicted"/>
<feature type="compositionally biased region" description="Polar residues" evidence="1">
    <location>
        <begin position="154"/>
        <end position="165"/>
    </location>
</feature>
<evidence type="ECO:0000256" key="1">
    <source>
        <dbReference type="SAM" id="MobiDB-lite"/>
    </source>
</evidence>
<organism evidence="2">
    <name type="scientific">marine metagenome</name>
    <dbReference type="NCBI Taxonomy" id="408172"/>
    <lineage>
        <taxon>unclassified sequences</taxon>
        <taxon>metagenomes</taxon>
        <taxon>ecological metagenomes</taxon>
    </lineage>
</organism>
<feature type="region of interest" description="Disordered" evidence="1">
    <location>
        <begin position="154"/>
        <end position="176"/>
    </location>
</feature>
<feature type="non-terminal residue" evidence="2">
    <location>
        <position position="1"/>
    </location>
</feature>